<geneLocation type="plasmid" evidence="2 3">
    <name>pMsip02</name>
</geneLocation>
<dbReference type="HOGENOM" id="CLU_2001199_0_0_4"/>
<organism evidence="2 3">
    <name type="scientific">Methylovorus glucosotrophus (strain SIP3-4)</name>
    <dbReference type="NCBI Taxonomy" id="582744"/>
    <lineage>
        <taxon>Bacteria</taxon>
        <taxon>Pseudomonadati</taxon>
        <taxon>Pseudomonadota</taxon>
        <taxon>Betaproteobacteria</taxon>
        <taxon>Nitrosomonadales</taxon>
        <taxon>Methylophilaceae</taxon>
        <taxon>Methylovorus</taxon>
    </lineage>
</organism>
<proteinExistence type="predicted"/>
<keyword evidence="1" id="KW-1133">Transmembrane helix</keyword>
<gene>
    <name evidence="2" type="ordered locus">Msip34_2840</name>
</gene>
<sequence>MKAFNRIASIHLSRSQVNAMALIMGLLLGGFLTFIWGMTDAYAAECLTDIGAGQYQIASPQPTEISECVYLIAQPKELTAGAWSLTVEQGQQLAAAIALLWAIGAVFRVLISLLKQKESQHEES</sequence>
<evidence type="ECO:0000313" key="3">
    <source>
        <dbReference type="Proteomes" id="UP000002743"/>
    </source>
</evidence>
<keyword evidence="1" id="KW-0472">Membrane</keyword>
<dbReference type="RefSeq" id="WP_012777807.1">
    <property type="nucleotide sequence ID" value="NC_012972.1"/>
</dbReference>
<feature type="transmembrane region" description="Helical" evidence="1">
    <location>
        <begin position="21"/>
        <end position="39"/>
    </location>
</feature>
<name>C6XEU9_METGS</name>
<evidence type="ECO:0000256" key="1">
    <source>
        <dbReference type="SAM" id="Phobius"/>
    </source>
</evidence>
<dbReference type="EMBL" id="CP001676">
    <property type="protein sequence ID" value="ACT52156.1"/>
    <property type="molecule type" value="Genomic_DNA"/>
</dbReference>
<accession>C6XEU9</accession>
<reference evidence="2 3" key="2">
    <citation type="journal article" date="2011" name="J. Bacteriol.">
        <title>Genomes of three methylotrophs from a single niche uncover genetic and metabolic divergence of Methylophilaceae.</title>
        <authorList>
            <person name="Lapidus A."/>
            <person name="Clum A."/>
            <person name="Labutti K."/>
            <person name="Kaluzhnaya M.G."/>
            <person name="Lim S."/>
            <person name="Beck D.A."/>
            <person name="Glavina Del Rio T."/>
            <person name="Nolan M."/>
            <person name="Mavromatis K."/>
            <person name="Huntemann M."/>
            <person name="Lucas S."/>
            <person name="Lidstrom M.E."/>
            <person name="Ivanova N."/>
            <person name="Chistoserdova L."/>
        </authorList>
    </citation>
    <scope>NUCLEOTIDE SEQUENCE [LARGE SCALE GENOMIC DNA]</scope>
    <source>
        <strain evidence="2 3">SIP3-4</strain>
        <plasmid evidence="2 3">pMsip02</plasmid>
    </source>
</reference>
<keyword evidence="1" id="KW-0812">Transmembrane</keyword>
<keyword evidence="3" id="KW-1185">Reference proteome</keyword>
<dbReference type="Proteomes" id="UP000002743">
    <property type="component" value="Plasmid pMsip02"/>
</dbReference>
<feature type="transmembrane region" description="Helical" evidence="1">
    <location>
        <begin position="93"/>
        <end position="114"/>
    </location>
</feature>
<dbReference type="KEGG" id="mei:Msip34_2840"/>
<protein>
    <submittedName>
        <fullName evidence="2">Uncharacterized protein</fullName>
    </submittedName>
</protein>
<evidence type="ECO:0000313" key="2">
    <source>
        <dbReference type="EMBL" id="ACT52156.1"/>
    </source>
</evidence>
<reference evidence="3" key="1">
    <citation type="submission" date="2009-07" db="EMBL/GenBank/DDBJ databases">
        <title>Complete sequence of plasmid 2 of Methylovorus sp. SIP3-4.</title>
        <authorList>
            <consortium name="US DOE Joint Genome Institute"/>
            <person name="Lucas S."/>
            <person name="Copeland A."/>
            <person name="Lapidus A."/>
            <person name="Glavina del Rio T."/>
            <person name="Tice H."/>
            <person name="Bruce D."/>
            <person name="Goodwin L."/>
            <person name="Pitluck S."/>
            <person name="Clum A."/>
            <person name="Larimer F."/>
            <person name="Land M."/>
            <person name="Hauser L."/>
            <person name="Kyrpides N."/>
            <person name="Mikhailova N."/>
            <person name="Kayluzhnaya M."/>
            <person name="Chistoserdova L."/>
        </authorList>
    </citation>
    <scope>NUCLEOTIDE SEQUENCE [LARGE SCALE GENOMIC DNA]</scope>
    <source>
        <strain evidence="3">SIP3-4</strain>
        <plasmid evidence="3">pMsip02</plasmid>
    </source>
</reference>
<dbReference type="AlphaFoldDB" id="C6XEU9"/>
<keyword evidence="2" id="KW-0614">Plasmid</keyword>